<dbReference type="InterPro" id="IPR006164">
    <property type="entry name" value="DNA_bd_Ku70/Ku80"/>
</dbReference>
<dbReference type="SUPFAM" id="SSF101420">
    <property type="entry name" value="C-terminal domain of Ku80"/>
    <property type="match status" value="1"/>
</dbReference>
<dbReference type="SMART" id="SM00559">
    <property type="entry name" value="Ku78"/>
    <property type="match status" value="1"/>
</dbReference>
<evidence type="ECO:0000256" key="4">
    <source>
        <dbReference type="ARBA" id="ARBA00012551"/>
    </source>
</evidence>
<comment type="catalytic activity">
    <reaction evidence="18 19">
        <text>ATP + H2O = ADP + phosphate + H(+)</text>
        <dbReference type="Rhea" id="RHEA:13065"/>
        <dbReference type="ChEBI" id="CHEBI:15377"/>
        <dbReference type="ChEBI" id="CHEBI:15378"/>
        <dbReference type="ChEBI" id="CHEBI:30616"/>
        <dbReference type="ChEBI" id="CHEBI:43474"/>
        <dbReference type="ChEBI" id="CHEBI:456216"/>
        <dbReference type="EC" id="3.6.4.12"/>
    </reaction>
</comment>
<evidence type="ECO:0000256" key="3">
    <source>
        <dbReference type="ARBA" id="ARBA00007726"/>
    </source>
</evidence>
<protein>
    <recommendedName>
        <fullName evidence="5 19">ATP-dependent DNA helicase II subunit 2</fullName>
        <ecNumber evidence="4 19">3.6.4.12</ecNumber>
    </recommendedName>
</protein>
<dbReference type="HOGENOM" id="CLU_010975_1_1_1"/>
<dbReference type="GO" id="GO:0006310">
    <property type="term" value="P:DNA recombination"/>
    <property type="evidence" value="ECO:0007669"/>
    <property type="project" value="UniProtKB-KW"/>
</dbReference>
<dbReference type="FunFam" id="3.40.50.410:FF:000073">
    <property type="entry name" value="ATP-dependent DNA helicase II subunit 2"/>
    <property type="match status" value="1"/>
</dbReference>
<dbReference type="InterPro" id="IPR002035">
    <property type="entry name" value="VWF_A"/>
</dbReference>
<dbReference type="InterPro" id="IPR036494">
    <property type="entry name" value="Ku_C_sf"/>
</dbReference>
<dbReference type="Gene3D" id="1.10.1600.10">
    <property type="match status" value="1"/>
</dbReference>
<keyword evidence="9 19" id="KW-0378">Hydrolase</keyword>
<dbReference type="FunCoup" id="A0A0D1XTV0">
    <property type="interactions" value="126"/>
</dbReference>
<name>A0A0D1XTV0_9PEZI</name>
<dbReference type="GO" id="GO:0000723">
    <property type="term" value="P:telomere maintenance"/>
    <property type="evidence" value="ECO:0007669"/>
    <property type="project" value="InterPro"/>
</dbReference>
<evidence type="ECO:0000256" key="7">
    <source>
        <dbReference type="ARBA" id="ARBA00022741"/>
    </source>
</evidence>
<keyword evidence="16 19" id="KW-0539">Nucleus</keyword>
<dbReference type="Proteomes" id="UP000053259">
    <property type="component" value="Unassembled WGS sequence"/>
</dbReference>
<dbReference type="GeneID" id="27310652"/>
<evidence type="ECO:0000256" key="10">
    <source>
        <dbReference type="ARBA" id="ARBA00022806"/>
    </source>
</evidence>
<evidence type="ECO:0000256" key="18">
    <source>
        <dbReference type="ARBA" id="ARBA00047995"/>
    </source>
</evidence>
<comment type="subcellular location">
    <subcellularLocation>
        <location evidence="2">Chromosome</location>
        <location evidence="2">Telomere</location>
    </subcellularLocation>
    <subcellularLocation>
        <location evidence="1 19">Nucleus</location>
    </subcellularLocation>
</comment>
<dbReference type="OrthoDB" id="30826at2759"/>
<keyword evidence="11 19" id="KW-0067">ATP-binding</keyword>
<evidence type="ECO:0000256" key="17">
    <source>
        <dbReference type="ARBA" id="ARBA00024890"/>
    </source>
</evidence>
<organism evidence="21 22">
    <name type="scientific">Verruconis gallopava</name>
    <dbReference type="NCBI Taxonomy" id="253628"/>
    <lineage>
        <taxon>Eukaryota</taxon>
        <taxon>Fungi</taxon>
        <taxon>Dikarya</taxon>
        <taxon>Ascomycota</taxon>
        <taxon>Pezizomycotina</taxon>
        <taxon>Dothideomycetes</taxon>
        <taxon>Pleosporomycetidae</taxon>
        <taxon>Venturiales</taxon>
        <taxon>Sympoventuriaceae</taxon>
        <taxon>Verruconis</taxon>
    </lineage>
</organism>
<dbReference type="GO" id="GO:0005524">
    <property type="term" value="F:ATP binding"/>
    <property type="evidence" value="ECO:0007669"/>
    <property type="project" value="UniProtKB-UniRule"/>
</dbReference>
<dbReference type="PANTHER" id="PTHR12604:SF4">
    <property type="entry name" value="X-RAY REPAIR CROSS-COMPLEMENTING PROTEIN 5"/>
    <property type="match status" value="1"/>
</dbReference>
<dbReference type="FunFam" id="1.10.1600.10:FF:000002">
    <property type="entry name" value="X-ray repair cross-complementing protein 5"/>
    <property type="match status" value="1"/>
</dbReference>
<dbReference type="GO" id="GO:0043564">
    <property type="term" value="C:Ku70:Ku80 complex"/>
    <property type="evidence" value="ECO:0007669"/>
    <property type="project" value="InterPro"/>
</dbReference>
<dbReference type="AlphaFoldDB" id="A0A0D1XTV0"/>
<dbReference type="Pfam" id="PF03731">
    <property type="entry name" value="Ku_N"/>
    <property type="match status" value="1"/>
</dbReference>
<dbReference type="VEuPathDB" id="FungiDB:PV09_02679"/>
<dbReference type="CDD" id="cd00873">
    <property type="entry name" value="KU80"/>
    <property type="match status" value="1"/>
</dbReference>
<dbReference type="GO" id="GO:0003684">
    <property type="term" value="F:damaged DNA binding"/>
    <property type="evidence" value="ECO:0007669"/>
    <property type="project" value="InterPro"/>
</dbReference>
<keyword evidence="12" id="KW-0779">Telomere</keyword>
<dbReference type="InterPro" id="IPR016194">
    <property type="entry name" value="SPOC-like_C_dom_sf"/>
</dbReference>
<evidence type="ECO:0000256" key="15">
    <source>
        <dbReference type="ARBA" id="ARBA00023204"/>
    </source>
</evidence>
<dbReference type="Pfam" id="PF02735">
    <property type="entry name" value="Ku"/>
    <property type="match status" value="1"/>
</dbReference>
<dbReference type="PROSITE" id="PS50234">
    <property type="entry name" value="VWFA"/>
    <property type="match status" value="1"/>
</dbReference>
<evidence type="ECO:0000256" key="6">
    <source>
        <dbReference type="ARBA" id="ARBA00022454"/>
    </source>
</evidence>
<dbReference type="PIRSF" id="PIRSF016570">
    <property type="entry name" value="Ku80"/>
    <property type="match status" value="1"/>
</dbReference>
<evidence type="ECO:0000256" key="13">
    <source>
        <dbReference type="ARBA" id="ARBA00023125"/>
    </source>
</evidence>
<dbReference type="InterPro" id="IPR014893">
    <property type="entry name" value="Ku_PK_bind"/>
</dbReference>
<keyword evidence="10 19" id="KW-0347">Helicase</keyword>
<keyword evidence="6" id="KW-0158">Chromosome</keyword>
<dbReference type="STRING" id="253628.A0A0D1XTV0"/>
<dbReference type="SUPFAM" id="SSF53300">
    <property type="entry name" value="vWA-like"/>
    <property type="match status" value="1"/>
</dbReference>
<dbReference type="GO" id="GO:0006303">
    <property type="term" value="P:double-strand break repair via nonhomologous end joining"/>
    <property type="evidence" value="ECO:0007669"/>
    <property type="project" value="InterPro"/>
</dbReference>
<evidence type="ECO:0000256" key="8">
    <source>
        <dbReference type="ARBA" id="ARBA00022763"/>
    </source>
</evidence>
<keyword evidence="15 19" id="KW-0234">DNA repair</keyword>
<evidence type="ECO:0000256" key="19">
    <source>
        <dbReference type="PIRNR" id="PIRNR016570"/>
    </source>
</evidence>
<dbReference type="SUPFAM" id="SSF100939">
    <property type="entry name" value="SPOC domain-like"/>
    <property type="match status" value="1"/>
</dbReference>
<dbReference type="Gene3D" id="3.40.50.410">
    <property type="entry name" value="von Willebrand factor, type A domain"/>
    <property type="match status" value="1"/>
</dbReference>
<evidence type="ECO:0000256" key="11">
    <source>
        <dbReference type="ARBA" id="ARBA00022840"/>
    </source>
</evidence>
<dbReference type="Gene3D" id="1.25.40.240">
    <property type="entry name" value="Ku, C-terminal domain"/>
    <property type="match status" value="1"/>
</dbReference>
<dbReference type="GO" id="GO:0042162">
    <property type="term" value="F:telomeric DNA binding"/>
    <property type="evidence" value="ECO:0007669"/>
    <property type="project" value="InterPro"/>
</dbReference>
<evidence type="ECO:0000259" key="20">
    <source>
        <dbReference type="PROSITE" id="PS50234"/>
    </source>
</evidence>
<dbReference type="GO" id="GO:0016887">
    <property type="term" value="F:ATP hydrolysis activity"/>
    <property type="evidence" value="ECO:0007669"/>
    <property type="project" value="RHEA"/>
</dbReference>
<comment type="similarity">
    <text evidence="3 19">Belongs to the ku80 family.</text>
</comment>
<keyword evidence="8 19" id="KW-0227">DNA damage</keyword>
<sequence length="731" mass="81320">MANKEATIYIIDVGKSMGRKQHGRQQTNLDWSMQYVWDRITTTVKDGKKLEQLGVLAVRTDETQNILDSDDGFSNITELQGIQQTLLSDLRKLRDAIRPSNTSRGDILSALVLAVHMMGQHTRKLKYKRKIVLVTDASVSIYAEDSHEIVKKIKEDDIELTILGVDFDDPEYGFKEEDKNPIKAQNEAILKQLCEDCDGTFGTMAYAISELGLPRITLPNPVPLYKGTLTLGDPSKYDTAMTIQVERYAKVRLAKAPTASNYVVSVGGGGGVAAAAGSSTHTSATVQDGGDESAGDGLASVKYSRTYTVEDENAPGGKREVERDELARGFEYGRTAVPMEREDEHVTKLETFESFDIVGFVAASEYEHWMSMSETSQTVPSKVNQKAAMAFSSLVHALYERDSYAVARLVTKNGRNPIMVLMAPFFDPANNFECLVDVELPFAEDMRSFTFPPLDKVVTVGGKHIERHRNLPNEALLSAMSDFVDTMDLSTFGKDDDGNPAEYAPITDTYNARKNYIEHAIKFRAIHPTDEVPPAPDILLKYSNPPAELLESAKTNLDALIKAADVKKVPPKLKGRKRGRDIEKPLSGLDIESLLRSGDNKRVKISPENAIPEFKQLIATVDEISSLKDAVRQLSVIIQDYIRTSTGNYNYQRAIEAMRVMKEEMMEYEEPNLYNDFLRELKKKLVAGDLGGDRTEMWYLVKVSRLGLIDSAMSELADVSPDDAKAFMTLS</sequence>
<evidence type="ECO:0000256" key="9">
    <source>
        <dbReference type="ARBA" id="ARBA00022801"/>
    </source>
</evidence>
<keyword evidence="13 19" id="KW-0238">DNA-binding</keyword>
<dbReference type="GO" id="GO:0003690">
    <property type="term" value="F:double-stranded DNA binding"/>
    <property type="evidence" value="ECO:0007669"/>
    <property type="project" value="TreeGrafter"/>
</dbReference>
<dbReference type="Pfam" id="PF08785">
    <property type="entry name" value="Ku_PK_bind"/>
    <property type="match status" value="1"/>
</dbReference>
<dbReference type="InterPro" id="IPR005161">
    <property type="entry name" value="Ku_N"/>
</dbReference>
<evidence type="ECO:0000256" key="1">
    <source>
        <dbReference type="ARBA" id="ARBA00004123"/>
    </source>
</evidence>
<dbReference type="InterPro" id="IPR024193">
    <property type="entry name" value="Ku80"/>
</dbReference>
<evidence type="ECO:0000256" key="12">
    <source>
        <dbReference type="ARBA" id="ARBA00022895"/>
    </source>
</evidence>
<evidence type="ECO:0000256" key="14">
    <source>
        <dbReference type="ARBA" id="ARBA00023172"/>
    </source>
</evidence>
<dbReference type="InterPro" id="IPR036465">
    <property type="entry name" value="vWFA_dom_sf"/>
</dbReference>
<keyword evidence="22" id="KW-1185">Reference proteome</keyword>
<accession>A0A0D1XTV0</accession>
<dbReference type="Gene3D" id="2.40.290.10">
    <property type="match status" value="1"/>
</dbReference>
<evidence type="ECO:0000256" key="2">
    <source>
        <dbReference type="ARBA" id="ARBA00004574"/>
    </source>
</evidence>
<feature type="domain" description="VWFA" evidence="20">
    <location>
        <begin position="6"/>
        <end position="228"/>
    </location>
</feature>
<evidence type="ECO:0000256" key="5">
    <source>
        <dbReference type="ARBA" id="ARBA00021792"/>
    </source>
</evidence>
<dbReference type="GO" id="GO:0003678">
    <property type="term" value="F:DNA helicase activity"/>
    <property type="evidence" value="ECO:0007669"/>
    <property type="project" value="UniProtKB-EC"/>
</dbReference>
<evidence type="ECO:0000313" key="21">
    <source>
        <dbReference type="EMBL" id="KIW06201.1"/>
    </source>
</evidence>
<dbReference type="InParanoid" id="A0A0D1XTV0"/>
<dbReference type="EMBL" id="KN847535">
    <property type="protein sequence ID" value="KIW06201.1"/>
    <property type="molecule type" value="Genomic_DNA"/>
</dbReference>
<evidence type="ECO:0000313" key="22">
    <source>
        <dbReference type="Proteomes" id="UP000053259"/>
    </source>
</evidence>
<dbReference type="GO" id="GO:0000781">
    <property type="term" value="C:chromosome, telomeric region"/>
    <property type="evidence" value="ECO:0007669"/>
    <property type="project" value="UniProtKB-SubCell"/>
</dbReference>
<evidence type="ECO:0000256" key="16">
    <source>
        <dbReference type="ARBA" id="ARBA00023242"/>
    </source>
</evidence>
<dbReference type="EC" id="3.6.4.12" evidence="4 19"/>
<comment type="function">
    <text evidence="17">Single-stranded DNA-dependent ATP-dependent helicase. Involved in non-homologous end joining (NHEJ) DNA double strand break repair. DNA-binding is sequence-independent but has a high affinity to nicks in double-stranded DNA and to the ends of duplex DNA. Binds to naturally occurring chromosomal ends, and therefore provides chromosomal end protection. Required also for telomere recombination to repair telomeric ends in the absence of telomerase. KU70, of the KU70/KU80 heterodimer, binds to the stem loop of TLC1, the RNA component of telomerase. Involved in telomere maintenance. Interacts with telomeric repeats and subtelomeric sequences thereby controlling telomere length and protecting against subtelomeric rearrangement. Maintains telomeric chromatin, which is involved in silencing the expression of genes located at the telomere. Required for mating-type switching.</text>
</comment>
<gene>
    <name evidence="21" type="ORF">PV09_02679</name>
</gene>
<reference evidence="21 22" key="1">
    <citation type="submission" date="2015-01" db="EMBL/GenBank/DDBJ databases">
        <title>The Genome Sequence of Ochroconis gallopava CBS43764.</title>
        <authorList>
            <consortium name="The Broad Institute Genomics Platform"/>
            <person name="Cuomo C."/>
            <person name="de Hoog S."/>
            <person name="Gorbushina A."/>
            <person name="Stielow B."/>
            <person name="Teixiera M."/>
            <person name="Abouelleil A."/>
            <person name="Chapman S.B."/>
            <person name="Priest M."/>
            <person name="Young S.K."/>
            <person name="Wortman J."/>
            <person name="Nusbaum C."/>
            <person name="Birren B."/>
        </authorList>
    </citation>
    <scope>NUCLEOTIDE SEQUENCE [LARGE SCALE GENOMIC DNA]</scope>
    <source>
        <strain evidence="21 22">CBS 43764</strain>
    </source>
</reference>
<keyword evidence="14 19" id="KW-0233">DNA recombination</keyword>
<proteinExistence type="inferred from homology"/>
<dbReference type="RefSeq" id="XP_016216070.1">
    <property type="nucleotide sequence ID" value="XM_016355764.1"/>
</dbReference>
<keyword evidence="7 19" id="KW-0547">Nucleotide-binding</keyword>
<dbReference type="PANTHER" id="PTHR12604">
    <property type="entry name" value="KU AUTOANTIGEN DNA HELICASE"/>
    <property type="match status" value="1"/>
</dbReference>